<accession>A0ABR7R4U0</accession>
<evidence type="ECO:0000256" key="1">
    <source>
        <dbReference type="SAM" id="MobiDB-lite"/>
    </source>
</evidence>
<reference evidence="3 4" key="1">
    <citation type="journal article" date="2009" name="Int. J. Syst. Evol. Microbiol.">
        <title>Transfer of Teichococcus ludipueritiae and Muricoccus roseus to the genus Roseomonas, as Roseomonas ludipueritiae comb. nov. and Roseomonas rosea comb. nov., respectively, and emended description of the genus Roseomonas.</title>
        <authorList>
            <person name="Sanchez-Porro C."/>
            <person name="Gallego V."/>
            <person name="Busse H.J."/>
            <person name="Kampfer P."/>
            <person name="Ventosa A."/>
        </authorList>
    </citation>
    <scope>NUCLEOTIDE SEQUENCE [LARGE SCALE GENOMIC DNA]</scope>
    <source>
        <strain evidence="3 4">DSM 14915</strain>
    </source>
</reference>
<evidence type="ECO:0000313" key="4">
    <source>
        <dbReference type="Proteomes" id="UP000603940"/>
    </source>
</evidence>
<comment type="caution">
    <text evidence="3">The sequence shown here is derived from an EMBL/GenBank/DDBJ whole genome shotgun (WGS) entry which is preliminary data.</text>
</comment>
<feature type="region of interest" description="Disordered" evidence="1">
    <location>
        <begin position="76"/>
        <end position="98"/>
    </location>
</feature>
<feature type="domain" description="DUF551" evidence="2">
    <location>
        <begin position="25"/>
        <end position="82"/>
    </location>
</feature>
<protein>
    <submittedName>
        <fullName evidence="3">DUF551 domain-containing protein</fullName>
    </submittedName>
</protein>
<sequence>MPDTKTAPALADLKAALQWLPIETAPRDGNNILVWPFTFANWAGTHHVVTMAWFDDNLKGWSIIGTGMIIHPTHWRPLPEPPAAERAGLLTSNDGDAT</sequence>
<evidence type="ECO:0000313" key="3">
    <source>
        <dbReference type="EMBL" id="MBC9176780.1"/>
    </source>
</evidence>
<gene>
    <name evidence="3" type="ORF">IBL25_07460</name>
</gene>
<dbReference type="RefSeq" id="WP_187777924.1">
    <property type="nucleotide sequence ID" value="NZ_JACTUZ010000019.1"/>
</dbReference>
<dbReference type="Pfam" id="PF04448">
    <property type="entry name" value="DUF551"/>
    <property type="match status" value="1"/>
</dbReference>
<evidence type="ECO:0000259" key="2">
    <source>
        <dbReference type="Pfam" id="PF04448"/>
    </source>
</evidence>
<dbReference type="EMBL" id="JACTUZ010000019">
    <property type="protein sequence ID" value="MBC9176780.1"/>
    <property type="molecule type" value="Genomic_DNA"/>
</dbReference>
<proteinExistence type="predicted"/>
<keyword evidence="4" id="KW-1185">Reference proteome</keyword>
<name>A0ABR7R4U0_9PROT</name>
<organism evidence="3 4">
    <name type="scientific">Pseudoroseomonas ludipueritiae</name>
    <dbReference type="NCBI Taxonomy" id="198093"/>
    <lineage>
        <taxon>Bacteria</taxon>
        <taxon>Pseudomonadati</taxon>
        <taxon>Pseudomonadota</taxon>
        <taxon>Alphaproteobacteria</taxon>
        <taxon>Acetobacterales</taxon>
        <taxon>Acetobacteraceae</taxon>
        <taxon>Pseudoroseomonas</taxon>
    </lineage>
</organism>
<dbReference type="Proteomes" id="UP000603940">
    <property type="component" value="Unassembled WGS sequence"/>
</dbReference>
<dbReference type="InterPro" id="IPR007539">
    <property type="entry name" value="DUF551"/>
</dbReference>